<feature type="signal peptide" evidence="7">
    <location>
        <begin position="1"/>
        <end position="26"/>
    </location>
</feature>
<dbReference type="Proteomes" id="UP000571084">
    <property type="component" value="Unassembled WGS sequence"/>
</dbReference>
<dbReference type="CDD" id="cd01137">
    <property type="entry name" value="PsaA"/>
    <property type="match status" value="1"/>
</dbReference>
<feature type="chain" id="PRO_5032736480" evidence="7">
    <location>
        <begin position="27"/>
        <end position="307"/>
    </location>
</feature>
<evidence type="ECO:0000256" key="2">
    <source>
        <dbReference type="ARBA" id="ARBA00011028"/>
    </source>
</evidence>
<accession>A0A840RRG6</accession>
<dbReference type="Gene3D" id="3.40.50.1980">
    <property type="entry name" value="Nitrogenase molybdenum iron protein domain"/>
    <property type="match status" value="2"/>
</dbReference>
<keyword evidence="5 7" id="KW-0732">Signal</keyword>
<dbReference type="InterPro" id="IPR050492">
    <property type="entry name" value="Bact_metal-bind_prot9"/>
</dbReference>
<dbReference type="PRINTS" id="PR00691">
    <property type="entry name" value="ADHESINB"/>
</dbReference>
<dbReference type="GO" id="GO:0046872">
    <property type="term" value="F:metal ion binding"/>
    <property type="evidence" value="ECO:0007669"/>
    <property type="project" value="UniProtKB-KW"/>
</dbReference>
<gene>
    <name evidence="8" type="ORF">HNR39_001405</name>
</gene>
<dbReference type="EMBL" id="JACHHQ010000002">
    <property type="protein sequence ID" value="MBB5199578.1"/>
    <property type="molecule type" value="Genomic_DNA"/>
</dbReference>
<evidence type="ECO:0000313" key="9">
    <source>
        <dbReference type="Proteomes" id="UP000571084"/>
    </source>
</evidence>
<keyword evidence="3 6" id="KW-0813">Transport</keyword>
<name>A0A840RRG6_9BURK</name>
<dbReference type="RefSeq" id="WP_168054748.1">
    <property type="nucleotide sequence ID" value="NZ_JAAOZT010000006.1"/>
</dbReference>
<comment type="similarity">
    <text evidence="2 6">Belongs to the bacterial solute-binding protein 9 family.</text>
</comment>
<evidence type="ECO:0000256" key="4">
    <source>
        <dbReference type="ARBA" id="ARBA00022723"/>
    </source>
</evidence>
<evidence type="ECO:0000256" key="5">
    <source>
        <dbReference type="ARBA" id="ARBA00022729"/>
    </source>
</evidence>
<evidence type="ECO:0000256" key="7">
    <source>
        <dbReference type="SAM" id="SignalP"/>
    </source>
</evidence>
<organism evidence="8 9">
    <name type="scientific">Glaciimonas immobilis</name>
    <dbReference type="NCBI Taxonomy" id="728004"/>
    <lineage>
        <taxon>Bacteria</taxon>
        <taxon>Pseudomonadati</taxon>
        <taxon>Pseudomonadota</taxon>
        <taxon>Betaproteobacteria</taxon>
        <taxon>Burkholderiales</taxon>
        <taxon>Oxalobacteraceae</taxon>
        <taxon>Glaciimonas</taxon>
    </lineage>
</organism>
<keyword evidence="4" id="KW-0479">Metal-binding</keyword>
<comment type="caution">
    <text evidence="8">The sequence shown here is derived from an EMBL/GenBank/DDBJ whole genome shotgun (WGS) entry which is preliminary data.</text>
</comment>
<dbReference type="InterPro" id="IPR006128">
    <property type="entry name" value="Lipoprotein_PsaA-like"/>
</dbReference>
<evidence type="ECO:0000256" key="1">
    <source>
        <dbReference type="ARBA" id="ARBA00004196"/>
    </source>
</evidence>
<dbReference type="Pfam" id="PF01297">
    <property type="entry name" value="ZnuA"/>
    <property type="match status" value="1"/>
</dbReference>
<dbReference type="PANTHER" id="PTHR42953">
    <property type="entry name" value="HIGH-AFFINITY ZINC UPTAKE SYSTEM PROTEIN ZNUA-RELATED"/>
    <property type="match status" value="1"/>
</dbReference>
<dbReference type="InterPro" id="IPR006127">
    <property type="entry name" value="ZnuA-like"/>
</dbReference>
<evidence type="ECO:0000256" key="6">
    <source>
        <dbReference type="RuleBase" id="RU003512"/>
    </source>
</evidence>
<evidence type="ECO:0000313" key="8">
    <source>
        <dbReference type="EMBL" id="MBB5199578.1"/>
    </source>
</evidence>
<dbReference type="PANTHER" id="PTHR42953:SF1">
    <property type="entry name" value="METAL-BINDING PROTEIN HI_0362-RELATED"/>
    <property type="match status" value="1"/>
</dbReference>
<proteinExistence type="inferred from homology"/>
<dbReference type="PRINTS" id="PR00690">
    <property type="entry name" value="ADHESNFAMILY"/>
</dbReference>
<dbReference type="GO" id="GO:0030313">
    <property type="term" value="C:cell envelope"/>
    <property type="evidence" value="ECO:0007669"/>
    <property type="project" value="UniProtKB-SubCell"/>
</dbReference>
<dbReference type="SUPFAM" id="SSF53807">
    <property type="entry name" value="Helical backbone' metal receptor"/>
    <property type="match status" value="1"/>
</dbReference>
<dbReference type="GO" id="GO:0007155">
    <property type="term" value="P:cell adhesion"/>
    <property type="evidence" value="ECO:0007669"/>
    <property type="project" value="InterPro"/>
</dbReference>
<evidence type="ECO:0000256" key="3">
    <source>
        <dbReference type="ARBA" id="ARBA00022448"/>
    </source>
</evidence>
<dbReference type="AlphaFoldDB" id="A0A840RRG6"/>
<dbReference type="InterPro" id="IPR006129">
    <property type="entry name" value="AdhesinB"/>
</dbReference>
<sequence length="307" mass="33413">MTRFKQVLSITMAVAALILVNGSADAATKMPVVVSFSILSDIVANVGRDHIVISTLVGPDEDAHVYAPTPKDVRTLASAKVVVINGLGFEGWLERLTDAANYKGTLVVVSDGIHTRHRKEEGGSDADHAAHRLDPHAWQDPTNVMIYTRNIVTALSKADPANAVAYKNNGDAYIQALLALDSWAQAQFAQIADARRNVITSHDAFEYFGAHFKVRFLAPQGVSTESEPSAKDVAMLIRQIREEHSKALFFENMSNPKLLQQISAEVGVKPGGKLYADALSQVGGSAPTYLAMMRFNVTQIMDRLKLE</sequence>
<dbReference type="GO" id="GO:0030001">
    <property type="term" value="P:metal ion transport"/>
    <property type="evidence" value="ECO:0007669"/>
    <property type="project" value="InterPro"/>
</dbReference>
<protein>
    <submittedName>
        <fullName evidence="8">Zinc/manganese transport system substrate-binding protein</fullName>
    </submittedName>
</protein>
<keyword evidence="9" id="KW-1185">Reference proteome</keyword>
<comment type="subcellular location">
    <subcellularLocation>
        <location evidence="1">Cell envelope</location>
    </subcellularLocation>
</comment>
<reference evidence="8 9" key="1">
    <citation type="submission" date="2020-08" db="EMBL/GenBank/DDBJ databases">
        <title>Genomic Encyclopedia of Type Strains, Phase IV (KMG-IV): sequencing the most valuable type-strain genomes for metagenomic binning, comparative biology and taxonomic classification.</title>
        <authorList>
            <person name="Goeker M."/>
        </authorList>
    </citation>
    <scope>NUCLEOTIDE SEQUENCE [LARGE SCALE GENOMIC DNA]</scope>
    <source>
        <strain evidence="8 9">DSM 23240</strain>
    </source>
</reference>